<sequence>MDATEIQGFGFAGNSTCLYMLPTGQVVLEGNSSINCNDNGVAFVEAKVQDGRQLSDMIEEPNLEELKHFLPTEHFVVEDNNIVFLLQVNPFTLPGPRSKACYRPRAMMSVLVEIQIGITLHMLVGILHEHHHVALFGICEIPLI</sequence>
<dbReference type="Pfam" id="PF02458">
    <property type="entry name" value="Transferase"/>
    <property type="match status" value="1"/>
</dbReference>
<proteinExistence type="predicted"/>
<gene>
    <name evidence="1" type="ORF">RD792_006467</name>
</gene>
<organism evidence="1 2">
    <name type="scientific">Penstemon davidsonii</name>
    <dbReference type="NCBI Taxonomy" id="160366"/>
    <lineage>
        <taxon>Eukaryota</taxon>
        <taxon>Viridiplantae</taxon>
        <taxon>Streptophyta</taxon>
        <taxon>Embryophyta</taxon>
        <taxon>Tracheophyta</taxon>
        <taxon>Spermatophyta</taxon>
        <taxon>Magnoliopsida</taxon>
        <taxon>eudicotyledons</taxon>
        <taxon>Gunneridae</taxon>
        <taxon>Pentapetalae</taxon>
        <taxon>asterids</taxon>
        <taxon>lamiids</taxon>
        <taxon>Lamiales</taxon>
        <taxon>Plantaginaceae</taxon>
        <taxon>Cheloneae</taxon>
        <taxon>Penstemon</taxon>
    </lineage>
</organism>
<evidence type="ECO:0000313" key="2">
    <source>
        <dbReference type="Proteomes" id="UP001291926"/>
    </source>
</evidence>
<dbReference type="EMBL" id="JAYDYQ010002152">
    <property type="protein sequence ID" value="KAK4487152.1"/>
    <property type="molecule type" value="Genomic_DNA"/>
</dbReference>
<dbReference type="Gene3D" id="3.30.559.10">
    <property type="entry name" value="Chloramphenicol acetyltransferase-like domain"/>
    <property type="match status" value="1"/>
</dbReference>
<keyword evidence="2" id="KW-1185">Reference proteome</keyword>
<evidence type="ECO:0000313" key="1">
    <source>
        <dbReference type="EMBL" id="KAK4487152.1"/>
    </source>
</evidence>
<comment type="caution">
    <text evidence="1">The sequence shown here is derived from an EMBL/GenBank/DDBJ whole genome shotgun (WGS) entry which is preliminary data.</text>
</comment>
<accession>A0ABR0DD45</accession>
<dbReference type="Proteomes" id="UP001291926">
    <property type="component" value="Unassembled WGS sequence"/>
</dbReference>
<protein>
    <submittedName>
        <fullName evidence="1">Uncharacterized protein</fullName>
    </submittedName>
</protein>
<dbReference type="InterPro" id="IPR023213">
    <property type="entry name" value="CAT-like_dom_sf"/>
</dbReference>
<name>A0ABR0DD45_9LAMI</name>
<reference evidence="1 2" key="1">
    <citation type="journal article" date="2023" name="bioRxiv">
        <title>Genome report: Whole genome sequence and annotation of Penstemon davidsonii.</title>
        <authorList>
            <person name="Ostevik K.L."/>
            <person name="Alabady M."/>
            <person name="Zhang M."/>
            <person name="Rausher M.D."/>
        </authorList>
    </citation>
    <scope>NUCLEOTIDE SEQUENCE [LARGE SCALE GENOMIC DNA]</scope>
    <source>
        <strain evidence="1">DNT005</strain>
        <tissue evidence="1">Whole leaf</tissue>
    </source>
</reference>